<dbReference type="AlphaFoldDB" id="A0A1M4RZL0"/>
<name>A0A1M4RZL0_9ACTO</name>
<keyword evidence="4" id="KW-1185">Reference proteome</keyword>
<dbReference type="STRING" id="1892869.ACGLYG10_1630"/>
<feature type="compositionally biased region" description="Basic and acidic residues" evidence="1">
    <location>
        <begin position="151"/>
        <end position="168"/>
    </location>
</feature>
<dbReference type="Proteomes" id="UP000184291">
    <property type="component" value="Unassembled WGS sequence"/>
</dbReference>
<proteinExistence type="predicted"/>
<evidence type="ECO:0000259" key="2">
    <source>
        <dbReference type="Pfam" id="PF20211"/>
    </source>
</evidence>
<evidence type="ECO:0000256" key="1">
    <source>
        <dbReference type="SAM" id="MobiDB-lite"/>
    </source>
</evidence>
<dbReference type="Pfam" id="PF20211">
    <property type="entry name" value="DUF6571"/>
    <property type="match status" value="1"/>
</dbReference>
<feature type="region of interest" description="Disordered" evidence="1">
    <location>
        <begin position="110"/>
        <end position="168"/>
    </location>
</feature>
<evidence type="ECO:0000313" key="4">
    <source>
        <dbReference type="Proteomes" id="UP000184291"/>
    </source>
</evidence>
<feature type="domain" description="DUF6571" evidence="2">
    <location>
        <begin position="151"/>
        <end position="698"/>
    </location>
</feature>
<evidence type="ECO:0000313" key="3">
    <source>
        <dbReference type="EMBL" id="SHE25414.1"/>
    </source>
</evidence>
<reference evidence="4" key="1">
    <citation type="submission" date="2016-09" db="EMBL/GenBank/DDBJ databases">
        <authorList>
            <person name="Strepis N."/>
        </authorList>
    </citation>
    <scope>NUCLEOTIDE SEQUENCE [LARGE SCALE GENOMIC DNA]</scope>
</reference>
<accession>A0A1M4RZL0</accession>
<dbReference type="EMBL" id="FQTT01000010">
    <property type="protein sequence ID" value="SHE25414.1"/>
    <property type="molecule type" value="Genomic_DNA"/>
</dbReference>
<dbReference type="InterPro" id="IPR046701">
    <property type="entry name" value="DUF6571"/>
</dbReference>
<gene>
    <name evidence="3" type="ORF">ACGLYG10_1630</name>
</gene>
<protein>
    <recommendedName>
        <fullName evidence="2">DUF6571 domain-containing protein</fullName>
    </recommendedName>
</protein>
<feature type="compositionally biased region" description="Low complexity" evidence="1">
    <location>
        <begin position="131"/>
        <end position="150"/>
    </location>
</feature>
<organism evidence="3 4">
    <name type="scientific">Actinomyces glycerinitolerans</name>
    <dbReference type="NCBI Taxonomy" id="1892869"/>
    <lineage>
        <taxon>Bacteria</taxon>
        <taxon>Bacillati</taxon>
        <taxon>Actinomycetota</taxon>
        <taxon>Actinomycetes</taxon>
        <taxon>Actinomycetales</taxon>
        <taxon>Actinomycetaceae</taxon>
        <taxon>Actinomyces</taxon>
    </lineage>
</organism>
<sequence>MGCRIHGERGILVATSTTDSWVGFGQGGNNAFTTLETITGGEGREIPGTDARVFSYLGPHPKHPDAYAYWLEGRAGFTMYTVVAEDADESTVAALEELVINYAPQVLDGVASRADDPGPNWNDPTDAAPSAEPTAFATAEQTAAVAATADSSDRARSDAEDAKNTKPDELLELIHGSVADHQNDEVYATAFADAMGPEGMAKLAYTINQQRLQQTENLPAYDPIDPDAEYATRWQQTDDAWLSAQATLSICFGTATHSSAWTPQHRSDYAEKFGELVTDEDHPYYMPLGFNLLLSGANRSATNILTGAPTTAGGVFNRYFLQDLGSAVRAHERAGDDLPEWQSQRMKASPPEGAVGDWDPMTGILTAMGRQPDAALDFLAPSVDYRATEQTVVVDGTTWEWLKGREWDSSGFEALTAAVAGASEHRQFTTGTKDERAAWITEQAVVDMAGHKGSLWSDASRQNAAAVLANSMQEIDEAANGAQRSAEASGFNASMPAGWEEGHRYEVRSLLQETLKDDIALQTVSAAAGRYTSLRLDDALEMLPADSDGSEDSEKSNLKKASSLIVQKLYPDGRLLGYIQGAAEKGRGDEGEQLDATNQMLLNAFDDGVYSTADTVAGAAGPAWGGMARQTAQSYAVAALQNPIVGASDRSDVQEFGMSEAVRRHFLVEAYSKLDERGLLPAGAYENPDGRRYTYAWMKQDSTGLPKLDVAVLLFNSGNIPQFASWLLDPDLSGVTIRDGVPAVDAFEVGHDAGGA</sequence>